<dbReference type="Gene3D" id="3.30.2130.10">
    <property type="entry name" value="VC0802-like"/>
    <property type="match status" value="1"/>
</dbReference>
<dbReference type="PANTHER" id="PTHR31131:SF6">
    <property type="entry name" value="CASTOR ACT DOMAIN-CONTAINING PROTEIN"/>
    <property type="match status" value="1"/>
</dbReference>
<dbReference type="SUPFAM" id="SSF55021">
    <property type="entry name" value="ACT-like"/>
    <property type="match status" value="2"/>
</dbReference>
<evidence type="ECO:0000313" key="3">
    <source>
        <dbReference type="Proteomes" id="UP000027584"/>
    </source>
</evidence>
<dbReference type="InterPro" id="IPR027795">
    <property type="entry name" value="CASTOR_ACT_dom"/>
</dbReference>
<name>A0A060RH20_9STRE</name>
<evidence type="ECO:0000313" key="2">
    <source>
        <dbReference type="EMBL" id="CDO18014.1"/>
    </source>
</evidence>
<proteinExistence type="predicted"/>
<dbReference type="InterPro" id="IPR045865">
    <property type="entry name" value="ACT-like_dom_sf"/>
</dbReference>
<comment type="caution">
    <text evidence="2">The sequence shown here is derived from an EMBL/GenBank/DDBJ whole genome shotgun (WGS) entry which is preliminary data.</text>
</comment>
<organism evidence="2 3">
    <name type="scientific">Streptococcus gallolyticus</name>
    <dbReference type="NCBI Taxonomy" id="315405"/>
    <lineage>
        <taxon>Bacteria</taxon>
        <taxon>Bacillati</taxon>
        <taxon>Bacillota</taxon>
        <taxon>Bacilli</taxon>
        <taxon>Lactobacillales</taxon>
        <taxon>Streptococcaceae</taxon>
        <taxon>Streptococcus</taxon>
    </lineage>
</organism>
<dbReference type="InterPro" id="IPR051719">
    <property type="entry name" value="CASTOR_mTORC1"/>
</dbReference>
<sequence>MLTIKPITEEFAVCQVEDYSQVNLENPFVFTGATDDEKSLVCPIALVPENTLTVDKTWSAFRIEGVLDFSLIGILSKISSLLAENNIGIFAISTYNTDYILTKTTDFQSALRVLEEAGYQILG</sequence>
<reference evidence="2 3" key="2">
    <citation type="submission" date="2014-05" db="EMBL/GenBank/DDBJ databases">
        <title>Genome sequence of Streptococcus gallolyticus.</title>
        <authorList>
            <person name="Del Campo R."/>
        </authorList>
    </citation>
    <scope>NUCLEOTIDE SEQUENCE [LARGE SCALE GENOMIC DNA]</scope>
    <source>
        <strain evidence="2 3">LMG17956</strain>
    </source>
</reference>
<dbReference type="Pfam" id="PF13840">
    <property type="entry name" value="ACT_7"/>
    <property type="match status" value="1"/>
</dbReference>
<dbReference type="Proteomes" id="UP000027584">
    <property type="component" value="Unassembled WGS sequence"/>
</dbReference>
<protein>
    <recommendedName>
        <fullName evidence="1">CASTOR ACT domain-containing protein</fullName>
    </recommendedName>
</protein>
<feature type="domain" description="CASTOR ACT" evidence="1">
    <location>
        <begin position="54"/>
        <end position="116"/>
    </location>
</feature>
<dbReference type="InterPro" id="IPR016540">
    <property type="entry name" value="UCP008459"/>
</dbReference>
<evidence type="ECO:0000259" key="1">
    <source>
        <dbReference type="Pfam" id="PF13840"/>
    </source>
</evidence>
<dbReference type="EMBL" id="CCBC010000147">
    <property type="protein sequence ID" value="CDO18014.1"/>
    <property type="molecule type" value="Genomic_DNA"/>
</dbReference>
<dbReference type="PANTHER" id="PTHR31131">
    <property type="entry name" value="CHROMOSOME 1, WHOLE GENOME SHOTGUN SEQUENCE"/>
    <property type="match status" value="1"/>
</dbReference>
<dbReference type="PIRSF" id="PIRSF008459">
    <property type="entry name" value="UCP008459"/>
    <property type="match status" value="1"/>
</dbReference>
<dbReference type="AlphaFoldDB" id="A0A060RH20"/>
<reference evidence="2 3" key="1">
    <citation type="submission" date="2014-02" db="EMBL/GenBank/DDBJ databases">
        <authorList>
            <person name="Manrique M."/>
        </authorList>
    </citation>
    <scope>NUCLEOTIDE SEQUENCE [LARGE SCALE GENOMIC DNA]</scope>
    <source>
        <strain evidence="2 3">LMG17956</strain>
    </source>
</reference>
<gene>
    <name evidence="2" type="ORF">BN963_SGAL_01209</name>
</gene>
<accession>A0A060RH20</accession>